<dbReference type="Proteomes" id="UP000238362">
    <property type="component" value="Unassembled WGS sequence"/>
</dbReference>
<proteinExistence type="predicted"/>
<sequence>MTRTVTAALGRLGRVRRDALRAECAPLAELDDVELGARLLADTPTHEHRDPALLRHWAETATGFGTRLRSRCAAAEPRVVERPGGIDRLLLARYVSRPTPTVELFTDTLALGEELVDLLGWRDWYAEGALRATALAHEDAHRLLHGDAALRRALRERLGHTALRVGRFRITGHVAGSEELAAHGYAAARTGLGRSPLLLTAALASAIRALVRN</sequence>
<gene>
    <name evidence="1" type="ORF">B0I33_11033</name>
</gene>
<organism evidence="1 2">
    <name type="scientific">Prauserella shujinwangii</name>
    <dbReference type="NCBI Taxonomy" id="1453103"/>
    <lineage>
        <taxon>Bacteria</taxon>
        <taxon>Bacillati</taxon>
        <taxon>Actinomycetota</taxon>
        <taxon>Actinomycetes</taxon>
        <taxon>Pseudonocardiales</taxon>
        <taxon>Pseudonocardiaceae</taxon>
        <taxon>Prauserella</taxon>
    </lineage>
</organism>
<name>A0A2T0LNX5_9PSEU</name>
<evidence type="ECO:0000313" key="2">
    <source>
        <dbReference type="Proteomes" id="UP000238362"/>
    </source>
</evidence>
<dbReference type="EMBL" id="PVNH01000010">
    <property type="protein sequence ID" value="PRX44935.1"/>
    <property type="molecule type" value="Genomic_DNA"/>
</dbReference>
<dbReference type="AlphaFoldDB" id="A0A2T0LNX5"/>
<protein>
    <submittedName>
        <fullName evidence="1">Uncharacterized protein</fullName>
    </submittedName>
</protein>
<reference evidence="1 2" key="1">
    <citation type="submission" date="2018-03" db="EMBL/GenBank/DDBJ databases">
        <title>Genomic Encyclopedia of Type Strains, Phase III (KMG-III): the genomes of soil and plant-associated and newly described type strains.</title>
        <authorList>
            <person name="Whitman W."/>
        </authorList>
    </citation>
    <scope>NUCLEOTIDE SEQUENCE [LARGE SCALE GENOMIC DNA]</scope>
    <source>
        <strain evidence="1 2">CGMCC 4.7125</strain>
    </source>
</reference>
<comment type="caution">
    <text evidence="1">The sequence shown here is derived from an EMBL/GenBank/DDBJ whole genome shotgun (WGS) entry which is preliminary data.</text>
</comment>
<keyword evidence="2" id="KW-1185">Reference proteome</keyword>
<accession>A0A2T0LNX5</accession>
<evidence type="ECO:0000313" key="1">
    <source>
        <dbReference type="EMBL" id="PRX44935.1"/>
    </source>
</evidence>
<dbReference type="RefSeq" id="WP_245900948.1">
    <property type="nucleotide sequence ID" value="NZ_PVNH01000010.1"/>
</dbReference>